<dbReference type="InterPro" id="IPR050811">
    <property type="entry name" value="Phosphate_ABC_transporter"/>
</dbReference>
<dbReference type="GO" id="GO:0042301">
    <property type="term" value="F:phosphate ion binding"/>
    <property type="evidence" value="ECO:0007669"/>
    <property type="project" value="UniProtKB-UniRule"/>
</dbReference>
<evidence type="ECO:0000256" key="4">
    <source>
        <dbReference type="RuleBase" id="RU367119"/>
    </source>
</evidence>
<evidence type="ECO:0000313" key="6">
    <source>
        <dbReference type="EMBL" id="WNZ48386.1"/>
    </source>
</evidence>
<dbReference type="NCBIfam" id="TIGR02136">
    <property type="entry name" value="ptsS_2"/>
    <property type="match status" value="1"/>
</dbReference>
<name>A0AA97AYH2_LEPBY</name>
<dbReference type="PANTHER" id="PTHR30570">
    <property type="entry name" value="PERIPLASMIC PHOSPHATE BINDING COMPONENT OF PHOSPHATE ABC TRANSPORTER"/>
    <property type="match status" value="1"/>
</dbReference>
<gene>
    <name evidence="6" type="ORF">Q2T42_11160</name>
</gene>
<evidence type="ECO:0000256" key="3">
    <source>
        <dbReference type="ARBA" id="ARBA00022729"/>
    </source>
</evidence>
<comment type="function">
    <text evidence="4">Involved in the system for phosphate transport across the cytoplasmic membrane.</text>
</comment>
<reference evidence="6" key="2">
    <citation type="submission" date="2023-07" db="EMBL/GenBank/DDBJ databases">
        <authorList>
            <person name="Bai X.-H."/>
            <person name="Wang H.-H."/>
            <person name="Wang J."/>
            <person name="Ma M.-Y."/>
            <person name="Hu H.-H."/>
            <person name="Song Z.-L."/>
            <person name="Ma H.-G."/>
            <person name="Fan Y."/>
            <person name="Du C.-Y."/>
            <person name="Xu J.-C."/>
        </authorList>
    </citation>
    <scope>NUCLEOTIDE SEQUENCE</scope>
    <source>
        <strain evidence="6">CZ1</strain>
    </source>
</reference>
<evidence type="ECO:0000256" key="2">
    <source>
        <dbReference type="ARBA" id="ARBA00022448"/>
    </source>
</evidence>
<dbReference type="SUPFAM" id="SSF53850">
    <property type="entry name" value="Periplasmic binding protein-like II"/>
    <property type="match status" value="1"/>
</dbReference>
<dbReference type="InterPro" id="IPR024370">
    <property type="entry name" value="PBP_domain"/>
</dbReference>
<dbReference type="Pfam" id="PF12849">
    <property type="entry name" value="PBP_like_2"/>
    <property type="match status" value="1"/>
</dbReference>
<accession>A0AA97AYH2</accession>
<keyword evidence="2 4" id="KW-0813">Transport</keyword>
<dbReference type="RefSeq" id="WP_287452665.1">
    <property type="nucleotide sequence ID" value="NZ_CP130144.1"/>
</dbReference>
<dbReference type="EMBL" id="CP130144">
    <property type="protein sequence ID" value="WNZ48386.1"/>
    <property type="molecule type" value="Genomic_DNA"/>
</dbReference>
<organism evidence="6">
    <name type="scientific">Leptolyngbya boryana CZ1</name>
    <dbReference type="NCBI Taxonomy" id="3060204"/>
    <lineage>
        <taxon>Bacteria</taxon>
        <taxon>Bacillati</taxon>
        <taxon>Cyanobacteriota</taxon>
        <taxon>Cyanophyceae</taxon>
        <taxon>Leptolyngbyales</taxon>
        <taxon>Leptolyngbyaceae</taxon>
        <taxon>Leptolyngbya group</taxon>
        <taxon>Leptolyngbya</taxon>
    </lineage>
</organism>
<keyword evidence="4" id="KW-0592">Phosphate transport</keyword>
<reference evidence="6" key="1">
    <citation type="journal article" date="2023" name="Plants (Basel)">
        <title>Genomic Analysis of Leptolyngbya boryana CZ1 Reveals Efficient Carbon Fixation Modules.</title>
        <authorList>
            <person name="Bai X."/>
            <person name="Wang H."/>
            <person name="Cheng W."/>
            <person name="Wang J."/>
            <person name="Ma M."/>
            <person name="Hu H."/>
            <person name="Song Z."/>
            <person name="Ma H."/>
            <person name="Fan Y."/>
            <person name="Du C."/>
            <person name="Xu J."/>
        </authorList>
    </citation>
    <scope>NUCLEOTIDE SEQUENCE</scope>
    <source>
        <strain evidence="6">CZ1</strain>
    </source>
</reference>
<evidence type="ECO:0000256" key="1">
    <source>
        <dbReference type="ARBA" id="ARBA00008725"/>
    </source>
</evidence>
<dbReference type="CDD" id="cd13654">
    <property type="entry name" value="PBP2_phosphate_like_2"/>
    <property type="match status" value="1"/>
</dbReference>
<proteinExistence type="inferred from homology"/>
<dbReference type="Gene3D" id="3.40.190.10">
    <property type="entry name" value="Periplasmic binding protein-like II"/>
    <property type="match status" value="2"/>
</dbReference>
<protein>
    <recommendedName>
        <fullName evidence="4">Phosphate-binding protein</fullName>
    </recommendedName>
</protein>
<sequence length="378" mass="41719">MIELLIIEASMSFIMKMQTSTLFKFLLGTGFVMTAGLVGCTSSNQATDSNPSQSSTPVRADVPNPVVPTYSGIKIDGSSTVYPVSEVAAKEYRKEKGDKAGAIDVKFSGTSSGFKKFCAGEIDINNASRPILKEEIEACGKTGVRFYELPIAFDALTLVVNPQNTWAKDITVAELKKIWEPAAQGKITNWNQVRASYPNQPLKLYGAGKESGTFNYFNEVTTGKPNESRTDYTASEDDNELVAGVLKDPNALGYFGLSYYEAKQNELKALAVDYEGRGAVLPSRETVEKAQYRPFSRPLFIYVNITAAQRKPELQAFVTYYLDNAKRFVTQVGYIPLPDEGYRLTNLHFYQGKVGTVFDGVPQPDLTISELLRKQAVF</sequence>
<dbReference type="GO" id="GO:0006817">
    <property type="term" value="P:phosphate ion transport"/>
    <property type="evidence" value="ECO:0007669"/>
    <property type="project" value="UniProtKB-UniRule"/>
</dbReference>
<dbReference type="AlphaFoldDB" id="A0AA97AYH2"/>
<evidence type="ECO:0000259" key="5">
    <source>
        <dbReference type="Pfam" id="PF12849"/>
    </source>
</evidence>
<comment type="similarity">
    <text evidence="1 4">Belongs to the PstS family.</text>
</comment>
<keyword evidence="3" id="KW-0732">Signal</keyword>
<dbReference type="InterPro" id="IPR011862">
    <property type="entry name" value="Phos-bd"/>
</dbReference>
<feature type="domain" description="PBP" evidence="5">
    <location>
        <begin position="68"/>
        <end position="323"/>
    </location>
</feature>
<dbReference type="PANTHER" id="PTHR30570:SF1">
    <property type="entry name" value="PHOSPHATE-BINDING PROTEIN PSTS"/>
    <property type="match status" value="1"/>
</dbReference>